<feature type="region of interest" description="Disordered" evidence="1">
    <location>
        <begin position="64"/>
        <end position="115"/>
    </location>
</feature>
<name>A0A0C3SDB0_PHLG1</name>
<evidence type="ECO:0000313" key="2">
    <source>
        <dbReference type="EMBL" id="KIP09525.1"/>
    </source>
</evidence>
<accession>A0A0C3SDB0</accession>
<organism evidence="2 3">
    <name type="scientific">Phlebiopsis gigantea (strain 11061_1 CR5-6)</name>
    <name type="common">White-rot fungus</name>
    <name type="synonym">Peniophora gigantea</name>
    <dbReference type="NCBI Taxonomy" id="745531"/>
    <lineage>
        <taxon>Eukaryota</taxon>
        <taxon>Fungi</taxon>
        <taxon>Dikarya</taxon>
        <taxon>Basidiomycota</taxon>
        <taxon>Agaricomycotina</taxon>
        <taxon>Agaricomycetes</taxon>
        <taxon>Polyporales</taxon>
        <taxon>Phanerochaetaceae</taxon>
        <taxon>Phlebiopsis</taxon>
    </lineage>
</organism>
<reference evidence="2 3" key="1">
    <citation type="journal article" date="2014" name="PLoS Genet.">
        <title>Analysis of the Phlebiopsis gigantea genome, transcriptome and secretome provides insight into its pioneer colonization strategies of wood.</title>
        <authorList>
            <person name="Hori C."/>
            <person name="Ishida T."/>
            <person name="Igarashi K."/>
            <person name="Samejima M."/>
            <person name="Suzuki H."/>
            <person name="Master E."/>
            <person name="Ferreira P."/>
            <person name="Ruiz-Duenas F.J."/>
            <person name="Held B."/>
            <person name="Canessa P."/>
            <person name="Larrondo L.F."/>
            <person name="Schmoll M."/>
            <person name="Druzhinina I.S."/>
            <person name="Kubicek C.P."/>
            <person name="Gaskell J.A."/>
            <person name="Kersten P."/>
            <person name="St John F."/>
            <person name="Glasner J."/>
            <person name="Sabat G."/>
            <person name="Splinter BonDurant S."/>
            <person name="Syed K."/>
            <person name="Yadav J."/>
            <person name="Mgbeahuruike A.C."/>
            <person name="Kovalchuk A."/>
            <person name="Asiegbu F.O."/>
            <person name="Lackner G."/>
            <person name="Hoffmeister D."/>
            <person name="Rencoret J."/>
            <person name="Gutierrez A."/>
            <person name="Sun H."/>
            <person name="Lindquist E."/>
            <person name="Barry K."/>
            <person name="Riley R."/>
            <person name="Grigoriev I.V."/>
            <person name="Henrissat B."/>
            <person name="Kues U."/>
            <person name="Berka R.M."/>
            <person name="Martinez A.T."/>
            <person name="Covert S.F."/>
            <person name="Blanchette R.A."/>
            <person name="Cullen D."/>
        </authorList>
    </citation>
    <scope>NUCLEOTIDE SEQUENCE [LARGE SCALE GENOMIC DNA]</scope>
    <source>
        <strain evidence="2 3">11061_1 CR5-6</strain>
    </source>
</reference>
<dbReference type="EMBL" id="KN840465">
    <property type="protein sequence ID" value="KIP09525.1"/>
    <property type="molecule type" value="Genomic_DNA"/>
</dbReference>
<proteinExistence type="predicted"/>
<dbReference type="AlphaFoldDB" id="A0A0C3SDB0"/>
<dbReference type="Proteomes" id="UP000053257">
    <property type="component" value="Unassembled WGS sequence"/>
</dbReference>
<feature type="compositionally biased region" description="Pro residues" evidence="1">
    <location>
        <begin position="77"/>
        <end position="92"/>
    </location>
</feature>
<dbReference type="HOGENOM" id="CLU_588065_0_0_1"/>
<gene>
    <name evidence="2" type="ORF">PHLGIDRAFT_116319</name>
</gene>
<sequence length="465" mass="52064">MAIAHRQIAQSHKGIVQVTHAVKAQNPVAYTGGMDRRDTYNNTFMAGANPYNVRDGTMMHELHSHPAQASDQRPPYAHHPPPQGYPQPPPGVAYPGYYPAGPPPPPQDAPLYSIPAAPTSVSARPLPDNIFESLETSKIARALNKAQRDDPEKFAAVMMEESEKAQRTLHRANPNTMRKIAAWLRFYFSFLKKKHPNLPRERYFHPDTVYAETRTALRLRVLLTKGKQGRAMVAAITVRCFHTAVVAGILAYCCYDNGEPAGVHVLIVFISTLDSPPPLVITEHQLHRYPFERFWCGESELSLILSGIFHNIEFKSAAEAIISYTLACQLVLVFLGTFRVSTLAGGAREFAEQGKFMKLGDFVFHCRGMLRFELDCHIKHFKGFNDAVAAGQHMRYRSVEEPKNLILCAATWFALTFLARGAFHIKTLEELVAYKGAQLTVLPEKADEPLQVFFSQHRSISLAQT</sequence>
<dbReference type="OrthoDB" id="3253465at2759"/>
<protein>
    <submittedName>
        <fullName evidence="2">Uncharacterized protein</fullName>
    </submittedName>
</protein>
<evidence type="ECO:0000256" key="1">
    <source>
        <dbReference type="SAM" id="MobiDB-lite"/>
    </source>
</evidence>
<keyword evidence="3" id="KW-1185">Reference proteome</keyword>
<evidence type="ECO:0000313" key="3">
    <source>
        <dbReference type="Proteomes" id="UP000053257"/>
    </source>
</evidence>